<comment type="caution">
    <text evidence="1">The sequence shown here is derived from an EMBL/GenBank/DDBJ whole genome shotgun (WGS) entry which is preliminary data.</text>
</comment>
<feature type="non-terminal residue" evidence="1">
    <location>
        <position position="1"/>
    </location>
</feature>
<sequence length="146" mass="16595">SLDRVLVTQAWRQMDEAAFIASVAHIFPLYNDPAAMSGLFQLYYRMLVRYNEAQLDLVQWAAPCVDLPMHVNPNIEPMLDEMQTYLHSLDGIPNLFVCPSLITIATSQTDNYTPSHEVTSILDRTLAMLRQVYGSEHLDVTSHLIE</sequence>
<gene>
    <name evidence="1" type="ORF">AaE_004779</name>
</gene>
<accession>A0A6A5AP51</accession>
<protein>
    <submittedName>
        <fullName evidence="1">Uncharacterized protein</fullName>
    </submittedName>
</protein>
<proteinExistence type="predicted"/>
<name>A0A6A5AP51_APHAT</name>
<evidence type="ECO:0000313" key="1">
    <source>
        <dbReference type="EMBL" id="KAF0756048.1"/>
    </source>
</evidence>
<dbReference type="VEuPathDB" id="FungiDB:H257_09517"/>
<evidence type="ECO:0000313" key="2">
    <source>
        <dbReference type="Proteomes" id="UP000469452"/>
    </source>
</evidence>
<reference evidence="1 2" key="1">
    <citation type="submission" date="2019-06" db="EMBL/GenBank/DDBJ databases">
        <title>Genomics analysis of Aphanomyces spp. identifies a new class of oomycete effector associated with host adaptation.</title>
        <authorList>
            <person name="Gaulin E."/>
        </authorList>
    </citation>
    <scope>NUCLEOTIDE SEQUENCE [LARGE SCALE GENOMIC DNA]</scope>
    <source>
        <strain evidence="1 2">E</strain>
    </source>
</reference>
<dbReference type="AlphaFoldDB" id="A0A6A5AP51"/>
<organism evidence="1 2">
    <name type="scientific">Aphanomyces astaci</name>
    <name type="common">Crayfish plague agent</name>
    <dbReference type="NCBI Taxonomy" id="112090"/>
    <lineage>
        <taxon>Eukaryota</taxon>
        <taxon>Sar</taxon>
        <taxon>Stramenopiles</taxon>
        <taxon>Oomycota</taxon>
        <taxon>Saprolegniomycetes</taxon>
        <taxon>Saprolegniales</taxon>
        <taxon>Verrucalvaceae</taxon>
        <taxon>Aphanomyces</taxon>
    </lineage>
</organism>
<dbReference type="EMBL" id="VJMI01010349">
    <property type="protein sequence ID" value="KAF0756048.1"/>
    <property type="molecule type" value="Genomic_DNA"/>
</dbReference>
<dbReference type="Proteomes" id="UP000469452">
    <property type="component" value="Unassembled WGS sequence"/>
</dbReference>